<dbReference type="GeneID" id="93646527"/>
<proteinExistence type="inferred from homology"/>
<evidence type="ECO:0000256" key="3">
    <source>
        <dbReference type="ARBA" id="ARBA00023274"/>
    </source>
</evidence>
<dbReference type="OrthoDB" id="10260596at2759"/>
<dbReference type="Pfam" id="PF01092">
    <property type="entry name" value="Ribosomal_S6e"/>
    <property type="match status" value="1"/>
</dbReference>
<dbReference type="STRING" id="1805483.A0A177EKQ9"/>
<comment type="similarity">
    <text evidence="1 4">Belongs to the eukaryotic ribosomal protein eS6 family.</text>
</comment>
<dbReference type="GO" id="GO:0005840">
    <property type="term" value="C:ribosome"/>
    <property type="evidence" value="ECO:0007669"/>
    <property type="project" value="UniProtKB-KW"/>
</dbReference>
<keyword evidence="6" id="KW-1185">Reference proteome</keyword>
<dbReference type="PANTHER" id="PTHR11502">
    <property type="entry name" value="40S RIBOSOMAL PROTEIN S6"/>
    <property type="match status" value="1"/>
</dbReference>
<name>A0A177EKQ9_9MICR</name>
<dbReference type="GO" id="GO:0006412">
    <property type="term" value="P:translation"/>
    <property type="evidence" value="ECO:0007669"/>
    <property type="project" value="InterPro"/>
</dbReference>
<evidence type="ECO:0000256" key="4">
    <source>
        <dbReference type="PIRNR" id="PIRNR002129"/>
    </source>
</evidence>
<keyword evidence="2 4" id="KW-0689">Ribosomal protein</keyword>
<keyword evidence="3 4" id="KW-0687">Ribonucleoprotein</keyword>
<dbReference type="Gene3D" id="1.20.5.2650">
    <property type="match status" value="1"/>
</dbReference>
<evidence type="ECO:0000313" key="5">
    <source>
        <dbReference type="EMBL" id="OAG31702.1"/>
    </source>
</evidence>
<dbReference type="GO" id="GO:0003735">
    <property type="term" value="F:structural constituent of ribosome"/>
    <property type="evidence" value="ECO:0007669"/>
    <property type="project" value="InterPro"/>
</dbReference>
<protein>
    <recommendedName>
        <fullName evidence="4">40S ribosomal protein S6</fullName>
    </recommendedName>
</protein>
<sequence length="224" mass="25551">MKLSISNPGRSTQMVLDLEYNASTAFFEKQIGDILDGEIISPEWKGFLLRITGGSDKQGFPMKPGVQQKSRVKLLLRKGDSGFRCTRDGLRRRKSVRGCIISSEIRVLNLAVAQEGEHVFEGFNNVTLPLLKGPKRATKIRKLFNLGNDVTDLEPYVIGHKKTLKNGTVVEIKPKIQRLVTEKHKERWERRIAERIARQTKSREKKNTYFAMMRDRRAATAGQQ</sequence>
<evidence type="ECO:0000256" key="1">
    <source>
        <dbReference type="ARBA" id="ARBA00009312"/>
    </source>
</evidence>
<evidence type="ECO:0000256" key="2">
    <source>
        <dbReference type="ARBA" id="ARBA00022980"/>
    </source>
</evidence>
<evidence type="ECO:0000313" key="6">
    <source>
        <dbReference type="Proteomes" id="UP000185944"/>
    </source>
</evidence>
<reference evidence="5 6" key="1">
    <citation type="submission" date="2016-02" db="EMBL/GenBank/DDBJ databases">
        <title>Discovery of a natural microsporidian pathogen with a broad tissue tropism in Caenorhabditis elegans.</title>
        <authorList>
            <person name="Luallen R.J."/>
            <person name="Reinke A.W."/>
            <person name="Tong L."/>
            <person name="Botts M.R."/>
            <person name="Felix M.-A."/>
            <person name="Troemel E.R."/>
        </authorList>
    </citation>
    <scope>NUCLEOTIDE SEQUENCE [LARGE SCALE GENOMIC DNA]</scope>
    <source>
        <strain evidence="5 6">JUm2807</strain>
    </source>
</reference>
<dbReference type="VEuPathDB" id="MicrosporidiaDB:NEDG_00177"/>
<dbReference type="EMBL" id="LTDL01000014">
    <property type="protein sequence ID" value="OAG31702.1"/>
    <property type="molecule type" value="Genomic_DNA"/>
</dbReference>
<dbReference type="InterPro" id="IPR018282">
    <property type="entry name" value="Ribosomal_eS6_CS"/>
</dbReference>
<dbReference type="RefSeq" id="XP_067545303.1">
    <property type="nucleotide sequence ID" value="XM_067687595.1"/>
</dbReference>
<dbReference type="SMART" id="SM01405">
    <property type="entry name" value="Ribosomal_S6e"/>
    <property type="match status" value="1"/>
</dbReference>
<dbReference type="PIRSF" id="PIRSF002129">
    <property type="entry name" value="Ribosom_S6_euk"/>
    <property type="match status" value="1"/>
</dbReference>
<organism evidence="5 6">
    <name type="scientific">Nematocida displodere</name>
    <dbReference type="NCBI Taxonomy" id="1805483"/>
    <lineage>
        <taxon>Eukaryota</taxon>
        <taxon>Fungi</taxon>
        <taxon>Fungi incertae sedis</taxon>
        <taxon>Microsporidia</taxon>
        <taxon>Nematocida</taxon>
    </lineage>
</organism>
<dbReference type="AlphaFoldDB" id="A0A177EKQ9"/>
<dbReference type="InterPro" id="IPR014401">
    <property type="entry name" value="Ribosomal_eS6-like"/>
</dbReference>
<gene>
    <name evidence="5" type="ORF">NEDG_00177</name>
</gene>
<accession>A0A177EKQ9</accession>
<dbReference type="PROSITE" id="PS00578">
    <property type="entry name" value="RIBOSOMAL_S6E"/>
    <property type="match status" value="1"/>
</dbReference>
<dbReference type="Proteomes" id="UP000185944">
    <property type="component" value="Unassembled WGS sequence"/>
</dbReference>
<dbReference type="GO" id="GO:1990904">
    <property type="term" value="C:ribonucleoprotein complex"/>
    <property type="evidence" value="ECO:0007669"/>
    <property type="project" value="UniProtKB-KW"/>
</dbReference>
<comment type="caution">
    <text evidence="5">The sequence shown here is derived from an EMBL/GenBank/DDBJ whole genome shotgun (WGS) entry which is preliminary data.</text>
</comment>
<dbReference type="InterPro" id="IPR001377">
    <property type="entry name" value="Ribosomal_eS6"/>
</dbReference>